<organism evidence="1">
    <name type="scientific">Ixodes ricinus</name>
    <name type="common">Common tick</name>
    <name type="synonym">Acarus ricinus</name>
    <dbReference type="NCBI Taxonomy" id="34613"/>
    <lineage>
        <taxon>Eukaryota</taxon>
        <taxon>Metazoa</taxon>
        <taxon>Ecdysozoa</taxon>
        <taxon>Arthropoda</taxon>
        <taxon>Chelicerata</taxon>
        <taxon>Arachnida</taxon>
        <taxon>Acari</taxon>
        <taxon>Parasitiformes</taxon>
        <taxon>Ixodida</taxon>
        <taxon>Ixodoidea</taxon>
        <taxon>Ixodidae</taxon>
        <taxon>Ixodinae</taxon>
        <taxon>Ixodes</taxon>
    </lineage>
</organism>
<accession>A0A147BAN8</accession>
<keyword evidence="1" id="KW-0675">Receptor</keyword>
<sequence>TVTEVLITTTDLQQFRILPIKVGFSTRTDTITETTVLTQLTTVFSTITPDVIPTTPATAPPAYPVPFYPQIPNQDFSLLTSSYVTTETIVTSTVLPIVLRGRTLLSTIKTTKFSESTITKTASVPVPQVPTAAPYIPQPYFAVPQITTLLTLYVTGDQGDVIPVVTTVTVPFYQQPFFHTKVARSVPDRASQFATLASTAFLGFPI</sequence>
<feature type="non-terminal residue" evidence="1">
    <location>
        <position position="1"/>
    </location>
</feature>
<reference evidence="1" key="1">
    <citation type="journal article" date="2018" name="PLoS Negl. Trop. Dis.">
        <title>Sialome diversity of ticks revealed by RNAseq of single tick salivary glands.</title>
        <authorList>
            <person name="Perner J."/>
            <person name="Kropackova S."/>
            <person name="Kopacek P."/>
            <person name="Ribeiro J.M."/>
        </authorList>
    </citation>
    <scope>NUCLEOTIDE SEQUENCE</scope>
    <source>
        <strain evidence="1">Siblings of single egg batch collected in Ceske Budejovice</strain>
        <tissue evidence="1">Salivary glands</tissue>
    </source>
</reference>
<evidence type="ECO:0000313" key="1">
    <source>
        <dbReference type="EMBL" id="JAR87813.1"/>
    </source>
</evidence>
<name>A0A147BAN8_IXORI</name>
<feature type="non-terminal residue" evidence="1">
    <location>
        <position position="206"/>
    </location>
</feature>
<protein>
    <submittedName>
        <fullName evidence="1">Putative hepatitis a virus cellular receptor 1</fullName>
    </submittedName>
</protein>
<dbReference type="EMBL" id="GEGO01007591">
    <property type="protein sequence ID" value="JAR87813.1"/>
    <property type="molecule type" value="Transcribed_RNA"/>
</dbReference>
<dbReference type="AlphaFoldDB" id="A0A147BAN8"/>
<proteinExistence type="predicted"/>